<dbReference type="Proteomes" id="UP000233375">
    <property type="component" value="Unassembled WGS sequence"/>
</dbReference>
<dbReference type="InterPro" id="IPR001387">
    <property type="entry name" value="Cro/C1-type_HTH"/>
</dbReference>
<dbReference type="GO" id="GO:0003677">
    <property type="term" value="F:DNA binding"/>
    <property type="evidence" value="ECO:0007669"/>
    <property type="project" value="InterPro"/>
</dbReference>
<dbReference type="Pfam" id="PF13443">
    <property type="entry name" value="HTH_26"/>
    <property type="match status" value="1"/>
</dbReference>
<sequence length="65" mass="7498">MDYKCRLKVILAEREIKHGDFAKVIGISTGALSSIVNNNSFPSFKVVYRISEELDLDIRKIWIKK</sequence>
<comment type="caution">
    <text evidence="2">The sequence shown here is derived from an EMBL/GenBank/DDBJ whole genome shotgun (WGS) entry which is preliminary data.</text>
</comment>
<dbReference type="Gene3D" id="1.10.260.40">
    <property type="entry name" value="lambda repressor-like DNA-binding domains"/>
    <property type="match status" value="1"/>
</dbReference>
<reference evidence="2 3" key="1">
    <citation type="journal article" date="2003" name="Int. J. Syst. Evol. Microbiol.">
        <title>Bacillus nealsonii sp. nov., isolated from a spacecraft-assembly facility, whose spores are gamma-radiation resistant.</title>
        <authorList>
            <person name="Venkateswaran K."/>
            <person name="Kempf M."/>
            <person name="Chen F."/>
            <person name="Satomi M."/>
            <person name="Nicholson W."/>
            <person name="Kern R."/>
        </authorList>
    </citation>
    <scope>NUCLEOTIDE SEQUENCE [LARGE SCALE GENOMIC DNA]</scope>
    <source>
        <strain evidence="2 3">FO-92</strain>
    </source>
</reference>
<dbReference type="CDD" id="cd00093">
    <property type="entry name" value="HTH_XRE"/>
    <property type="match status" value="1"/>
</dbReference>
<evidence type="ECO:0000313" key="3">
    <source>
        <dbReference type="Proteomes" id="UP000233375"/>
    </source>
</evidence>
<proteinExistence type="predicted"/>
<dbReference type="EMBL" id="PISE01000043">
    <property type="protein sequence ID" value="PKG22367.1"/>
    <property type="molecule type" value="Genomic_DNA"/>
</dbReference>
<name>A0A2N0YYM7_9BACI</name>
<dbReference type="PROSITE" id="PS50943">
    <property type="entry name" value="HTH_CROC1"/>
    <property type="match status" value="1"/>
</dbReference>
<feature type="domain" description="HTH cro/C1-type" evidence="1">
    <location>
        <begin position="20"/>
        <end position="61"/>
    </location>
</feature>
<accession>A0A2N0YYM7</accession>
<dbReference type="SMART" id="SM00530">
    <property type="entry name" value="HTH_XRE"/>
    <property type="match status" value="1"/>
</dbReference>
<dbReference type="AlphaFoldDB" id="A0A2N0YYM7"/>
<dbReference type="OrthoDB" id="2680009at2"/>
<dbReference type="SUPFAM" id="SSF47413">
    <property type="entry name" value="lambda repressor-like DNA-binding domains"/>
    <property type="match status" value="1"/>
</dbReference>
<gene>
    <name evidence="2" type="ORF">CWS01_17255</name>
</gene>
<evidence type="ECO:0000313" key="2">
    <source>
        <dbReference type="EMBL" id="PKG22367.1"/>
    </source>
</evidence>
<keyword evidence="3" id="KW-1185">Reference proteome</keyword>
<organism evidence="2 3">
    <name type="scientific">Niallia nealsonii</name>
    <dbReference type="NCBI Taxonomy" id="115979"/>
    <lineage>
        <taxon>Bacteria</taxon>
        <taxon>Bacillati</taxon>
        <taxon>Bacillota</taxon>
        <taxon>Bacilli</taxon>
        <taxon>Bacillales</taxon>
        <taxon>Bacillaceae</taxon>
        <taxon>Niallia</taxon>
    </lineage>
</organism>
<evidence type="ECO:0000259" key="1">
    <source>
        <dbReference type="PROSITE" id="PS50943"/>
    </source>
</evidence>
<dbReference type="InterPro" id="IPR010982">
    <property type="entry name" value="Lambda_DNA-bd_dom_sf"/>
</dbReference>
<protein>
    <submittedName>
        <fullName evidence="2">Transcriptional regulator</fullName>
    </submittedName>
</protein>